<evidence type="ECO:0000256" key="1">
    <source>
        <dbReference type="SAM" id="SignalP"/>
    </source>
</evidence>
<reference evidence="3" key="1">
    <citation type="journal article" date="2019" name="Int. J. Syst. Evol. Microbiol.">
        <title>The Global Catalogue of Microorganisms (GCM) 10K type strain sequencing project: providing services to taxonomists for standard genome sequencing and annotation.</title>
        <authorList>
            <consortium name="The Broad Institute Genomics Platform"/>
            <consortium name="The Broad Institute Genome Sequencing Center for Infectious Disease"/>
            <person name="Wu L."/>
            <person name="Ma J."/>
        </authorList>
    </citation>
    <scope>NUCLEOTIDE SEQUENCE [LARGE SCALE GENOMIC DNA]</scope>
    <source>
        <strain evidence="3">CGMCC 4.7192</strain>
    </source>
</reference>
<dbReference type="EMBL" id="JBHUII010000001">
    <property type="protein sequence ID" value="MFD2204726.1"/>
    <property type="molecule type" value="Genomic_DNA"/>
</dbReference>
<feature type="signal peptide" evidence="1">
    <location>
        <begin position="1"/>
        <end position="21"/>
    </location>
</feature>
<protein>
    <recommendedName>
        <fullName evidence="4">DUF4440 domain-containing protein</fullName>
    </recommendedName>
</protein>
<evidence type="ECO:0000313" key="3">
    <source>
        <dbReference type="Proteomes" id="UP001597294"/>
    </source>
</evidence>
<keyword evidence="1" id="KW-0732">Signal</keyword>
<comment type="caution">
    <text evidence="2">The sequence shown here is derived from an EMBL/GenBank/DDBJ whole genome shotgun (WGS) entry which is preliminary data.</text>
</comment>
<evidence type="ECO:0000313" key="2">
    <source>
        <dbReference type="EMBL" id="MFD2204726.1"/>
    </source>
</evidence>
<evidence type="ECO:0008006" key="4">
    <source>
        <dbReference type="Google" id="ProtNLM"/>
    </source>
</evidence>
<keyword evidence="3" id="KW-1185">Reference proteome</keyword>
<proteinExistence type="predicted"/>
<sequence>MSRILFVVLAIFFSGNNHTFAAEGDVMTCEVVQILTPVETGKYAQSRSDFINRNLNSHFKIIESKKTITAIKTITALKESEDPITSEIVYDTLKPSFKDIRGISTGIIGMSSIAIQAEQNPTLGHYRATLTHQSSFATNVWMLECKKL</sequence>
<gene>
    <name evidence="2" type="ORF">ACFSKO_03860</name>
</gene>
<dbReference type="RefSeq" id="WP_380248596.1">
    <property type="nucleotide sequence ID" value="NZ_JBHUII010000001.1"/>
</dbReference>
<accession>A0ABW5BHQ1</accession>
<name>A0ABW5BHQ1_9PROT</name>
<dbReference type="Proteomes" id="UP001597294">
    <property type="component" value="Unassembled WGS sequence"/>
</dbReference>
<organism evidence="2 3">
    <name type="scientific">Kiloniella antarctica</name>
    <dbReference type="NCBI Taxonomy" id="1550907"/>
    <lineage>
        <taxon>Bacteria</taxon>
        <taxon>Pseudomonadati</taxon>
        <taxon>Pseudomonadota</taxon>
        <taxon>Alphaproteobacteria</taxon>
        <taxon>Rhodospirillales</taxon>
        <taxon>Kiloniellaceae</taxon>
        <taxon>Kiloniella</taxon>
    </lineage>
</organism>
<feature type="chain" id="PRO_5047109112" description="DUF4440 domain-containing protein" evidence="1">
    <location>
        <begin position="22"/>
        <end position="148"/>
    </location>
</feature>